<evidence type="ECO:0000313" key="5">
    <source>
        <dbReference type="EMBL" id="PVU71694.1"/>
    </source>
</evidence>
<feature type="transmembrane region" description="Helical" evidence="1">
    <location>
        <begin position="59"/>
        <end position="77"/>
    </location>
</feature>
<name>A0A2T9WLA0_NANST</name>
<keyword evidence="1" id="KW-0472">Membrane</keyword>
<reference evidence="3" key="4">
    <citation type="submission" date="2021-11" db="EMBL/GenBank/DDBJ databases">
        <authorList>
            <person name="Munson-Mcgee J."/>
            <person name="Field E."/>
            <person name="Bateson M."/>
            <person name="Rooney C."/>
            <person name="Stepanauskas R."/>
            <person name="Young M."/>
        </authorList>
    </citation>
    <scope>NUCLEOTIDE SEQUENCE</scope>
    <source>
        <strain evidence="3">SCGC AB-777_F03</strain>
    </source>
</reference>
<feature type="transmembrane region" description="Helical" evidence="1">
    <location>
        <begin position="32"/>
        <end position="53"/>
    </location>
</feature>
<evidence type="ECO:0000313" key="4">
    <source>
        <dbReference type="EMBL" id="PVU68605.1"/>
    </source>
</evidence>
<dbReference type="InterPro" id="IPR036938">
    <property type="entry name" value="PAP2/HPO_sf"/>
</dbReference>
<dbReference type="SUPFAM" id="SSF48317">
    <property type="entry name" value="Acid phosphatase/Vanadium-dependent haloperoxidase"/>
    <property type="match status" value="1"/>
</dbReference>
<dbReference type="Proteomes" id="UP000245908">
    <property type="component" value="Unassembled WGS sequence"/>
</dbReference>
<dbReference type="EMBL" id="QEFP01000006">
    <property type="protein sequence ID" value="PVU68605.1"/>
    <property type="molecule type" value="Genomic_DNA"/>
</dbReference>
<organism evidence="4">
    <name type="scientific">Nanobsidianus stetteri</name>
    <dbReference type="NCBI Taxonomy" id="1294122"/>
    <lineage>
        <taxon>Archaea</taxon>
        <taxon>Nanobdellota</taxon>
        <taxon>Candidatus Nanoarchaeia</taxon>
        <taxon>Nanoarchaeales</taxon>
        <taxon>Nanopusillaceae</taxon>
        <taxon>Candidatus Nanobsidianus</taxon>
    </lineage>
</organism>
<dbReference type="AlphaFoldDB" id="A0A2T9WLA0"/>
<dbReference type="EMBL" id="QEFP02000016">
    <property type="protein sequence ID" value="MCC5447234.1"/>
    <property type="molecule type" value="Genomic_DNA"/>
</dbReference>
<reference evidence="4 6" key="1">
    <citation type="journal article" date="2015" name="Appl. Environ. Microbiol.">
        <title>Nanoarchaeota, Their Sulfolobales Host, and Nanoarchaeota Virus Distribution across Yellowstone National Park Hot Springs.</title>
        <authorList>
            <person name="Munson-McGee J.H."/>
            <person name="Field E.K."/>
            <person name="Bateson M."/>
            <person name="Rooney C."/>
            <person name="Stepanauskas R."/>
            <person name="Young M.J."/>
        </authorList>
    </citation>
    <scope>NUCLEOTIDE SEQUENCE [LARGE SCALE GENOMIC DNA]</scope>
    <source>
        <strain evidence="4">SCGC AB-777_F03</strain>
        <strain evidence="5">SCGC AB-777_O03</strain>
    </source>
</reference>
<dbReference type="RefSeq" id="WP_228615459.1">
    <property type="nucleotide sequence ID" value="NZ_QEFP02000016.1"/>
</dbReference>
<keyword evidence="1" id="KW-0812">Transmembrane</keyword>
<reference evidence="4" key="2">
    <citation type="submission" date="2017-05" db="EMBL/GenBank/DDBJ databases">
        <authorList>
            <person name="Song R."/>
            <person name="Chenine A.L."/>
            <person name="Ruprecht R.M."/>
        </authorList>
    </citation>
    <scope>NUCLEOTIDE SEQUENCE</scope>
    <source>
        <strain evidence="4">SCGC AB-777_F03</strain>
        <strain evidence="5">SCGC AB-777_O03</strain>
    </source>
</reference>
<dbReference type="Pfam" id="PF01569">
    <property type="entry name" value="PAP2"/>
    <property type="match status" value="1"/>
</dbReference>
<evidence type="ECO:0000313" key="6">
    <source>
        <dbReference type="Proteomes" id="UP000245908"/>
    </source>
</evidence>
<comment type="caution">
    <text evidence="4">The sequence shown here is derived from an EMBL/GenBank/DDBJ whole genome shotgun (WGS) entry which is preliminary data.</text>
</comment>
<evidence type="ECO:0000259" key="2">
    <source>
        <dbReference type="Pfam" id="PF01569"/>
    </source>
</evidence>
<gene>
    <name evidence="3" type="ORF">DDW03_002350</name>
    <name evidence="4" type="ORF">DDW03_01670</name>
    <name evidence="5" type="ORF">DDW05_00120</name>
</gene>
<evidence type="ECO:0000313" key="3">
    <source>
        <dbReference type="EMBL" id="MCC5447234.1"/>
    </source>
</evidence>
<protein>
    <submittedName>
        <fullName evidence="3">Phosphatase PAP2 family protein</fullName>
    </submittedName>
</protein>
<keyword evidence="1" id="KW-1133">Transmembrane helix</keyword>
<feature type="transmembrane region" description="Helical" evidence="1">
    <location>
        <begin position="106"/>
        <end position="126"/>
    </location>
</feature>
<evidence type="ECO:0000256" key="1">
    <source>
        <dbReference type="SAM" id="Phobius"/>
    </source>
</evidence>
<dbReference type="EMBL" id="QEFH01000001">
    <property type="protein sequence ID" value="PVU71694.1"/>
    <property type="molecule type" value="Genomic_DNA"/>
</dbReference>
<accession>A0A2T9WLA0</accession>
<proteinExistence type="predicted"/>
<reference evidence="3" key="3">
    <citation type="submission" date="2017-05" db="EMBL/GenBank/DDBJ databases">
        <authorList>
            <person name="Munson-Mcgee J.H."/>
        </authorList>
    </citation>
    <scope>NUCLEOTIDE SEQUENCE</scope>
    <source>
        <strain evidence="3">SCGC AB-777_F03</strain>
    </source>
</reference>
<feature type="domain" description="Phosphatidic acid phosphatase type 2/haloperoxidase" evidence="2">
    <location>
        <begin position="58"/>
        <end position="116"/>
    </location>
</feature>
<feature type="transmembrane region" description="Helical" evidence="1">
    <location>
        <begin position="138"/>
        <end position="162"/>
    </location>
</feature>
<dbReference type="InterPro" id="IPR000326">
    <property type="entry name" value="PAP2/HPO"/>
</dbReference>
<sequence>MINGQILFNKMFMIDYKISEFFYKKLMDRLDIVYTIDAISYLINISFISYILFFINFSYIFLFIISTTITYLLKLIFNRKRPYYFFDKRFAVLVYENHSFPSEHTIIAILSFIITGNILLLITPILRIITLKHWLSDAIFTIILSFVFYYFFSSIINFYGLFIH</sequence>
<dbReference type="Proteomes" id="UP000245509">
    <property type="component" value="Unassembled WGS sequence"/>
</dbReference>